<protein>
    <submittedName>
        <fullName evidence="1">RCG41443</fullName>
    </submittedName>
</protein>
<organism evidence="1 2">
    <name type="scientific">Rattus norvegicus</name>
    <name type="common">Rat</name>
    <dbReference type="NCBI Taxonomy" id="10116"/>
    <lineage>
        <taxon>Eukaryota</taxon>
        <taxon>Metazoa</taxon>
        <taxon>Chordata</taxon>
        <taxon>Craniata</taxon>
        <taxon>Vertebrata</taxon>
        <taxon>Euteleostomi</taxon>
        <taxon>Mammalia</taxon>
        <taxon>Eutheria</taxon>
        <taxon>Euarchontoglires</taxon>
        <taxon>Glires</taxon>
        <taxon>Rodentia</taxon>
        <taxon>Myomorpha</taxon>
        <taxon>Muroidea</taxon>
        <taxon>Muridae</taxon>
        <taxon>Murinae</taxon>
        <taxon>Rattus</taxon>
    </lineage>
</organism>
<evidence type="ECO:0000313" key="2">
    <source>
        <dbReference type="Proteomes" id="UP000234681"/>
    </source>
</evidence>
<sequence length="29" mass="3280">MTSRSSTHLKTNTVITLYTPTDTRNNVNI</sequence>
<dbReference type="AlphaFoldDB" id="A6IHT1"/>
<evidence type="ECO:0000313" key="1">
    <source>
        <dbReference type="EMBL" id="EDM01229.1"/>
    </source>
</evidence>
<dbReference type="Proteomes" id="UP000234681">
    <property type="component" value="Chromosome 2"/>
</dbReference>
<name>A6IHT1_RAT</name>
<reference evidence="2" key="1">
    <citation type="submission" date="2005-09" db="EMBL/GenBank/DDBJ databases">
        <authorList>
            <person name="Mural R.J."/>
            <person name="Li P.W."/>
            <person name="Adams M.D."/>
            <person name="Amanatides P.G."/>
            <person name="Baden-Tillson H."/>
            <person name="Barnstead M."/>
            <person name="Chin S.H."/>
            <person name="Dew I."/>
            <person name="Evans C.A."/>
            <person name="Ferriera S."/>
            <person name="Flanigan M."/>
            <person name="Fosler C."/>
            <person name="Glodek A."/>
            <person name="Gu Z."/>
            <person name="Holt R.A."/>
            <person name="Jennings D."/>
            <person name="Kraft C.L."/>
            <person name="Lu F."/>
            <person name="Nguyen T."/>
            <person name="Nusskern D.R."/>
            <person name="Pfannkoch C.M."/>
            <person name="Sitter C."/>
            <person name="Sutton G.G."/>
            <person name="Venter J.C."/>
            <person name="Wang Z."/>
            <person name="Woodage T."/>
            <person name="Zheng X.H."/>
            <person name="Zhong F."/>
        </authorList>
    </citation>
    <scope>NUCLEOTIDE SEQUENCE [LARGE SCALE GENOMIC DNA]</scope>
    <source>
        <strain>BN</strain>
        <strain evidence="2">Sprague-Dawley</strain>
    </source>
</reference>
<gene>
    <name evidence="1" type="ORF">rCG_41443</name>
</gene>
<dbReference type="EMBL" id="CH473961">
    <property type="protein sequence ID" value="EDM01229.1"/>
    <property type="molecule type" value="Genomic_DNA"/>
</dbReference>
<proteinExistence type="predicted"/>
<accession>A6IHT1</accession>